<proteinExistence type="predicted"/>
<evidence type="ECO:0000313" key="7">
    <source>
        <dbReference type="EMBL" id="MBA4624005.1"/>
    </source>
</evidence>
<reference evidence="7" key="1">
    <citation type="journal article" date="2013" name="J. Plant Res.">
        <title>Effect of fungi and light on seed germination of three Opuntia species from semiarid lands of central Mexico.</title>
        <authorList>
            <person name="Delgado-Sanchez P."/>
            <person name="Jimenez-Bremont J.F."/>
            <person name="Guerrero-Gonzalez Mde L."/>
            <person name="Flores J."/>
        </authorList>
    </citation>
    <scope>NUCLEOTIDE SEQUENCE</scope>
    <source>
        <tissue evidence="7">Cladode</tissue>
    </source>
</reference>
<accession>A0A7C9CUQ4</accession>
<keyword evidence="2 4" id="KW-0863">Zinc-finger</keyword>
<keyword evidence="3" id="KW-0862">Zinc</keyword>
<name>A0A7C9CUQ4_OPUST</name>
<evidence type="ECO:0000256" key="1">
    <source>
        <dbReference type="ARBA" id="ARBA00022723"/>
    </source>
</evidence>
<keyword evidence="5" id="KW-0812">Transmembrane</keyword>
<evidence type="ECO:0000259" key="6">
    <source>
        <dbReference type="PROSITE" id="PS50089"/>
    </source>
</evidence>
<feature type="transmembrane region" description="Helical" evidence="5">
    <location>
        <begin position="6"/>
        <end position="26"/>
    </location>
</feature>
<keyword evidence="5" id="KW-1133">Transmembrane helix</keyword>
<dbReference type="SMART" id="SM00184">
    <property type="entry name" value="RING"/>
    <property type="match status" value="1"/>
</dbReference>
<organism evidence="7">
    <name type="scientific">Opuntia streptacantha</name>
    <name type="common">Prickly pear cactus</name>
    <name type="synonym">Opuntia cardona</name>
    <dbReference type="NCBI Taxonomy" id="393608"/>
    <lineage>
        <taxon>Eukaryota</taxon>
        <taxon>Viridiplantae</taxon>
        <taxon>Streptophyta</taxon>
        <taxon>Embryophyta</taxon>
        <taxon>Tracheophyta</taxon>
        <taxon>Spermatophyta</taxon>
        <taxon>Magnoliopsida</taxon>
        <taxon>eudicotyledons</taxon>
        <taxon>Gunneridae</taxon>
        <taxon>Pentapetalae</taxon>
        <taxon>Caryophyllales</taxon>
        <taxon>Cactineae</taxon>
        <taxon>Cactaceae</taxon>
        <taxon>Opuntioideae</taxon>
        <taxon>Opuntia</taxon>
    </lineage>
</organism>
<dbReference type="PROSITE" id="PS50089">
    <property type="entry name" value="ZF_RING_2"/>
    <property type="match status" value="1"/>
</dbReference>
<dbReference type="EMBL" id="GISG01045895">
    <property type="protein sequence ID" value="MBA4624005.1"/>
    <property type="molecule type" value="Transcribed_RNA"/>
</dbReference>
<evidence type="ECO:0000256" key="5">
    <source>
        <dbReference type="SAM" id="Phobius"/>
    </source>
</evidence>
<keyword evidence="5" id="KW-0472">Membrane</keyword>
<evidence type="ECO:0000256" key="3">
    <source>
        <dbReference type="ARBA" id="ARBA00022833"/>
    </source>
</evidence>
<evidence type="ECO:0000256" key="4">
    <source>
        <dbReference type="PROSITE-ProRule" id="PRU00175"/>
    </source>
</evidence>
<protein>
    <recommendedName>
        <fullName evidence="6">RING-type domain-containing protein</fullName>
    </recommendedName>
</protein>
<reference evidence="7" key="2">
    <citation type="submission" date="2020-07" db="EMBL/GenBank/DDBJ databases">
        <authorList>
            <person name="Vera ALvarez R."/>
            <person name="Arias-Moreno D.M."/>
            <person name="Jimenez-Jacinto V."/>
            <person name="Jimenez-Bremont J.F."/>
            <person name="Swaminathan K."/>
            <person name="Moose S.P."/>
            <person name="Guerrero-Gonzalez M.L."/>
            <person name="Marino-Ramirez L."/>
            <person name="Landsman D."/>
            <person name="Rodriguez-Kessler M."/>
            <person name="Delgado-Sanchez P."/>
        </authorList>
    </citation>
    <scope>NUCLEOTIDE SEQUENCE</scope>
    <source>
        <tissue evidence="7">Cladode</tissue>
    </source>
</reference>
<dbReference type="GO" id="GO:0008270">
    <property type="term" value="F:zinc ion binding"/>
    <property type="evidence" value="ECO:0007669"/>
    <property type="project" value="UniProtKB-KW"/>
</dbReference>
<dbReference type="PANTHER" id="PTHR45969">
    <property type="entry name" value="RING ZINC FINGER PROTEIN-RELATED"/>
    <property type="match status" value="1"/>
</dbReference>
<dbReference type="InterPro" id="IPR013083">
    <property type="entry name" value="Znf_RING/FYVE/PHD"/>
</dbReference>
<dbReference type="Gene3D" id="3.30.40.10">
    <property type="entry name" value="Zinc/RING finger domain, C3HC4 (zinc finger)"/>
    <property type="match status" value="1"/>
</dbReference>
<dbReference type="PANTHER" id="PTHR45969:SF33">
    <property type="entry name" value="RING ZINC FINGER PROTEIN-RELATED"/>
    <property type="match status" value="1"/>
</dbReference>
<sequence>MGFPVGYTEVFIPTLLIHTLTLLTIIKKIVFSLFNFLGFPPDFLEPTTTTTDVPPSATGSTAGRPPIAAVVLRELLPLGTVEEEEEDRESSCCAVCLYELCRGEEIRWLCNCKHIFHRDCLDRWMDLDHRTCPLCRTPFLNDHLLDEFNRRLVAAHAYDHTLYVDHTVF</sequence>
<feature type="domain" description="RING-type" evidence="6">
    <location>
        <begin position="93"/>
        <end position="136"/>
    </location>
</feature>
<dbReference type="Pfam" id="PF13639">
    <property type="entry name" value="zf-RING_2"/>
    <property type="match status" value="1"/>
</dbReference>
<dbReference type="SUPFAM" id="SSF57850">
    <property type="entry name" value="RING/U-box"/>
    <property type="match status" value="1"/>
</dbReference>
<dbReference type="InterPro" id="IPR001841">
    <property type="entry name" value="Znf_RING"/>
</dbReference>
<keyword evidence="1" id="KW-0479">Metal-binding</keyword>
<dbReference type="GO" id="GO:0016567">
    <property type="term" value="P:protein ubiquitination"/>
    <property type="evidence" value="ECO:0007669"/>
    <property type="project" value="TreeGrafter"/>
</dbReference>
<dbReference type="GO" id="GO:0061630">
    <property type="term" value="F:ubiquitin protein ligase activity"/>
    <property type="evidence" value="ECO:0007669"/>
    <property type="project" value="TreeGrafter"/>
</dbReference>
<evidence type="ECO:0000256" key="2">
    <source>
        <dbReference type="ARBA" id="ARBA00022771"/>
    </source>
</evidence>
<dbReference type="AlphaFoldDB" id="A0A7C9CUQ4"/>